<feature type="compositionally biased region" description="Basic residues" evidence="4">
    <location>
        <begin position="312"/>
        <end position="325"/>
    </location>
</feature>
<comment type="similarity">
    <text evidence="2">Belongs to the SURF6 family.</text>
</comment>
<dbReference type="GO" id="GO:0042273">
    <property type="term" value="P:ribosomal large subunit biogenesis"/>
    <property type="evidence" value="ECO:0007669"/>
    <property type="project" value="TreeGrafter"/>
</dbReference>
<feature type="domain" description="Ribosomal RNA-processing protein 14 N-terminal" evidence="6">
    <location>
        <begin position="8"/>
        <end position="62"/>
    </location>
</feature>
<evidence type="ECO:0000256" key="4">
    <source>
        <dbReference type="SAM" id="MobiDB-lite"/>
    </source>
</evidence>
<dbReference type="OrthoDB" id="444809at2759"/>
<organism evidence="7 8">
    <name type="scientific">Massariosphaeria phaeospora</name>
    <dbReference type="NCBI Taxonomy" id="100035"/>
    <lineage>
        <taxon>Eukaryota</taxon>
        <taxon>Fungi</taxon>
        <taxon>Dikarya</taxon>
        <taxon>Ascomycota</taxon>
        <taxon>Pezizomycotina</taxon>
        <taxon>Dothideomycetes</taxon>
        <taxon>Pleosporomycetidae</taxon>
        <taxon>Pleosporales</taxon>
        <taxon>Pleosporales incertae sedis</taxon>
        <taxon>Massariosphaeria</taxon>
    </lineage>
</organism>
<dbReference type="PANTHER" id="PTHR14369">
    <property type="entry name" value="SURFEIT LOCUS PROTEIN 6"/>
    <property type="match status" value="1"/>
</dbReference>
<comment type="caution">
    <text evidence="7">The sequence shown here is derived from an EMBL/GenBank/DDBJ whole genome shotgun (WGS) entry which is preliminary data.</text>
</comment>
<dbReference type="InterPro" id="IPR029190">
    <property type="entry name" value="Rrp14/SURF6_C"/>
</dbReference>
<feature type="compositionally biased region" description="Basic and acidic residues" evidence="4">
    <location>
        <begin position="257"/>
        <end position="274"/>
    </location>
</feature>
<dbReference type="GO" id="GO:0042274">
    <property type="term" value="P:ribosomal small subunit biogenesis"/>
    <property type="evidence" value="ECO:0007669"/>
    <property type="project" value="TreeGrafter"/>
</dbReference>
<feature type="domain" description="Ribosomal RNA-processing protein 14/surfeit locus protein 6 C-terminal" evidence="5">
    <location>
        <begin position="306"/>
        <end position="502"/>
    </location>
</feature>
<dbReference type="Pfam" id="PF15459">
    <property type="entry name" value="RRP14"/>
    <property type="match status" value="1"/>
</dbReference>
<dbReference type="AlphaFoldDB" id="A0A7C8MKY7"/>
<keyword evidence="3" id="KW-0539">Nucleus</keyword>
<name>A0A7C8MKY7_9PLEO</name>
<feature type="compositionally biased region" description="Basic and acidic residues" evidence="4">
    <location>
        <begin position="476"/>
        <end position="498"/>
    </location>
</feature>
<evidence type="ECO:0000259" key="6">
    <source>
        <dbReference type="Pfam" id="PF15459"/>
    </source>
</evidence>
<feature type="compositionally biased region" description="Basic residues" evidence="4">
    <location>
        <begin position="145"/>
        <end position="166"/>
    </location>
</feature>
<dbReference type="PANTHER" id="PTHR14369:SF0">
    <property type="entry name" value="SURFEIT LOCUS PROTEIN 6"/>
    <property type="match status" value="1"/>
</dbReference>
<feature type="compositionally biased region" description="Basic and acidic residues" evidence="4">
    <location>
        <begin position="390"/>
        <end position="407"/>
    </location>
</feature>
<evidence type="ECO:0000313" key="8">
    <source>
        <dbReference type="Proteomes" id="UP000481861"/>
    </source>
</evidence>
<dbReference type="InterPro" id="IPR029188">
    <property type="entry name" value="Rrp14_N"/>
</dbReference>
<dbReference type="Proteomes" id="UP000481861">
    <property type="component" value="Unassembled WGS sequence"/>
</dbReference>
<dbReference type="GO" id="GO:0005730">
    <property type="term" value="C:nucleolus"/>
    <property type="evidence" value="ECO:0007669"/>
    <property type="project" value="TreeGrafter"/>
</dbReference>
<feature type="compositionally biased region" description="Acidic residues" evidence="4">
    <location>
        <begin position="83"/>
        <end position="96"/>
    </location>
</feature>
<protein>
    <submittedName>
        <fullName evidence="7">Surfeit locus protein 6-domain-containing protein</fullName>
    </submittedName>
</protein>
<accession>A0A7C8MKY7</accession>
<dbReference type="EMBL" id="JAADJZ010000001">
    <property type="protein sequence ID" value="KAF2878103.1"/>
    <property type="molecule type" value="Genomic_DNA"/>
</dbReference>
<feature type="region of interest" description="Disordered" evidence="4">
    <location>
        <begin position="33"/>
        <end position="274"/>
    </location>
</feature>
<comment type="subcellular location">
    <subcellularLocation>
        <location evidence="1">Nucleus</location>
    </subcellularLocation>
</comment>
<evidence type="ECO:0000256" key="1">
    <source>
        <dbReference type="ARBA" id="ARBA00004123"/>
    </source>
</evidence>
<feature type="compositionally biased region" description="Basic and acidic residues" evidence="4">
    <location>
        <begin position="452"/>
        <end position="468"/>
    </location>
</feature>
<proteinExistence type="inferred from homology"/>
<feature type="compositionally biased region" description="Basic and acidic residues" evidence="4">
    <location>
        <begin position="168"/>
        <end position="188"/>
    </location>
</feature>
<reference evidence="7 8" key="1">
    <citation type="submission" date="2020-01" db="EMBL/GenBank/DDBJ databases">
        <authorList>
            <consortium name="DOE Joint Genome Institute"/>
            <person name="Haridas S."/>
            <person name="Albert R."/>
            <person name="Binder M."/>
            <person name="Bloem J."/>
            <person name="Labutti K."/>
            <person name="Salamov A."/>
            <person name="Andreopoulos B."/>
            <person name="Baker S.E."/>
            <person name="Barry K."/>
            <person name="Bills G."/>
            <person name="Bluhm B.H."/>
            <person name="Cannon C."/>
            <person name="Castanera R."/>
            <person name="Culley D.E."/>
            <person name="Daum C."/>
            <person name="Ezra D."/>
            <person name="Gonzalez J.B."/>
            <person name="Henrissat B."/>
            <person name="Kuo A."/>
            <person name="Liang C."/>
            <person name="Lipzen A."/>
            <person name="Lutzoni F."/>
            <person name="Magnuson J."/>
            <person name="Mondo S."/>
            <person name="Nolan M."/>
            <person name="Ohm R."/>
            <person name="Pangilinan J."/>
            <person name="Park H.-J.H."/>
            <person name="Ramirez L."/>
            <person name="Alfaro M."/>
            <person name="Sun H."/>
            <person name="Tritt A."/>
            <person name="Yoshinaga Y."/>
            <person name="Zwiers L.-H.L."/>
            <person name="Turgeon B.G."/>
            <person name="Goodwin S.B."/>
            <person name="Spatafora J.W."/>
            <person name="Crous P.W."/>
            <person name="Grigoriev I.V."/>
        </authorList>
    </citation>
    <scope>NUCLEOTIDE SEQUENCE [LARGE SCALE GENOMIC DNA]</scope>
    <source>
        <strain evidence="7 8">CBS 611.86</strain>
    </source>
</reference>
<sequence>MGDDLETRLKSHARAFEGLMSLIPAEKYYGKDASITSTQWQKTKKQTREERQAAKRAKLDPTSHKSAQDVMDENARKRKRELEGEDAGEVSSDFDMEVEKEKPLEGLKASSSKAKKQKTKGSDVQANAEELPEAENDEDQQSIRAKARSEKRKQKLEKKKDKRTQKQQKQETKKATQEEFSKGLRSPEEADDDDEAEQENEMQYQDEDIAPLDVSGLVDEGQSTAMSSAAHSNVSSASLASPESSSSSVVPPSNDEITEKKESKQFKYDPSKHDAFRARLTAKLEAMREARKADGPDGRPAKNRAELIEARRKKAGERKAARKANRQVAKEDEERLKAEEQLARIRGGSGSPSLFPVRSSPDHERNLAFGRVAWKDGQQLESTLSGFLESGKKKGRSDAKTALEAAKKKQARISGYDEAKRKDIEEKDLWLNAKKRAQGEKVLDDLTLLKKTVKRQEKTKSKSKEQWTDRITNVQKGKEMKQKKREGNLKKRREEKGSKKGKKVKKPVKKVKKRPGFEGTFKAR</sequence>
<evidence type="ECO:0000256" key="2">
    <source>
        <dbReference type="ARBA" id="ARBA00005904"/>
    </source>
</evidence>
<evidence type="ECO:0000256" key="3">
    <source>
        <dbReference type="ARBA" id="ARBA00023242"/>
    </source>
</evidence>
<feature type="region of interest" description="Disordered" evidence="4">
    <location>
        <begin position="385"/>
        <end position="418"/>
    </location>
</feature>
<dbReference type="GO" id="GO:0003723">
    <property type="term" value="F:RNA binding"/>
    <property type="evidence" value="ECO:0007669"/>
    <property type="project" value="TreeGrafter"/>
</dbReference>
<evidence type="ECO:0000259" key="5">
    <source>
        <dbReference type="Pfam" id="PF04935"/>
    </source>
</evidence>
<evidence type="ECO:0000313" key="7">
    <source>
        <dbReference type="EMBL" id="KAF2878103.1"/>
    </source>
</evidence>
<feature type="compositionally biased region" description="Basic and acidic residues" evidence="4">
    <location>
        <begin position="46"/>
        <end position="67"/>
    </location>
</feature>
<dbReference type="InterPro" id="IPR007019">
    <property type="entry name" value="SURF6"/>
</dbReference>
<dbReference type="Pfam" id="PF04935">
    <property type="entry name" value="SURF6"/>
    <property type="match status" value="1"/>
</dbReference>
<feature type="region of interest" description="Disordered" evidence="4">
    <location>
        <begin position="312"/>
        <end position="362"/>
    </location>
</feature>
<feature type="compositionally biased region" description="Low complexity" evidence="4">
    <location>
        <begin position="225"/>
        <end position="253"/>
    </location>
</feature>
<feature type="region of interest" description="Disordered" evidence="4">
    <location>
        <begin position="452"/>
        <end position="524"/>
    </location>
</feature>
<feature type="compositionally biased region" description="Basic residues" evidence="4">
    <location>
        <begin position="499"/>
        <end position="514"/>
    </location>
</feature>
<dbReference type="GO" id="GO:0003677">
    <property type="term" value="F:DNA binding"/>
    <property type="evidence" value="ECO:0007669"/>
    <property type="project" value="TreeGrafter"/>
</dbReference>
<keyword evidence="8" id="KW-1185">Reference proteome</keyword>
<feature type="compositionally biased region" description="Acidic residues" evidence="4">
    <location>
        <begin position="130"/>
        <end position="140"/>
    </location>
</feature>
<feature type="compositionally biased region" description="Acidic residues" evidence="4">
    <location>
        <begin position="189"/>
        <end position="210"/>
    </location>
</feature>
<feature type="compositionally biased region" description="Basic and acidic residues" evidence="4">
    <location>
        <begin position="328"/>
        <end position="343"/>
    </location>
</feature>
<gene>
    <name evidence="7" type="ORF">BDV95DRAFT_600777</name>
</gene>